<organism evidence="1">
    <name type="scientific">Rhizophora mucronata</name>
    <name type="common">Asiatic mangrove</name>
    <dbReference type="NCBI Taxonomy" id="61149"/>
    <lineage>
        <taxon>Eukaryota</taxon>
        <taxon>Viridiplantae</taxon>
        <taxon>Streptophyta</taxon>
        <taxon>Embryophyta</taxon>
        <taxon>Tracheophyta</taxon>
        <taxon>Spermatophyta</taxon>
        <taxon>Magnoliopsida</taxon>
        <taxon>eudicotyledons</taxon>
        <taxon>Gunneridae</taxon>
        <taxon>Pentapetalae</taxon>
        <taxon>rosids</taxon>
        <taxon>fabids</taxon>
        <taxon>Malpighiales</taxon>
        <taxon>Rhizophoraceae</taxon>
        <taxon>Rhizophora</taxon>
    </lineage>
</organism>
<accession>A0A2P2Q3U1</accession>
<dbReference type="AlphaFoldDB" id="A0A2P2Q3U1"/>
<proteinExistence type="predicted"/>
<evidence type="ECO:0000313" key="1">
    <source>
        <dbReference type="EMBL" id="MBX61624.1"/>
    </source>
</evidence>
<sequence length="46" mass="5205">MEMKRVILLCNLQSDGSHNTKKKKISSVTGRLIPIIDLRLISPMEP</sequence>
<name>A0A2P2Q3U1_RHIMU</name>
<dbReference type="EMBL" id="GGEC01081140">
    <property type="protein sequence ID" value="MBX61624.1"/>
    <property type="molecule type" value="Transcribed_RNA"/>
</dbReference>
<protein>
    <submittedName>
        <fullName evidence="1">Uncharacterized protein</fullName>
    </submittedName>
</protein>
<reference evidence="1" key="1">
    <citation type="submission" date="2018-02" db="EMBL/GenBank/DDBJ databases">
        <title>Rhizophora mucronata_Transcriptome.</title>
        <authorList>
            <person name="Meera S.P."/>
            <person name="Sreeshan A."/>
            <person name="Augustine A."/>
        </authorList>
    </citation>
    <scope>NUCLEOTIDE SEQUENCE</scope>
    <source>
        <tissue evidence="1">Leaf</tissue>
    </source>
</reference>